<dbReference type="PANTHER" id="PTHR43280:SF28">
    <property type="entry name" value="HTH-TYPE TRANSCRIPTIONAL ACTIVATOR RHAS"/>
    <property type="match status" value="1"/>
</dbReference>
<name>A0A7Y4MPE0_MYXXA</name>
<feature type="domain" description="HTH araC/xylS-type" evidence="5">
    <location>
        <begin position="259"/>
        <end position="357"/>
    </location>
</feature>
<sequence length="373" mass="39398">MWMDACLDDAGSPSSATSGEIDNERSILATVITHVVFDGVAEGSLGVGLDVVDTAARLVEAGLATVPRGAQVLRQRVVSLDGQPVRSSTGRPVSVDGALSLRGVKAGDVLLVPGLSAASERAIERLLSRADAARGITLLARAAAKGAMVAASCSATFVLAASGLLAGRSATTTWWLVPSFVRRFPEVALQPDRMVVESDGVLTAGSAFAHADLVLAIVARVASPSLAHLVARYLVLDERVSQARYMVMEHLRVSDPALRAVEQFVAANLGRQLTLDELARAAATSSRTLARRVQAGLGMTPLEFVQRVRVAHASHLLETTHASVEDVAARVGYADTAAFRRVFRRYVGETPRGRHGNSRSRRSTLSARDSPAP</sequence>
<dbReference type="PROSITE" id="PS00041">
    <property type="entry name" value="HTH_ARAC_FAMILY_1"/>
    <property type="match status" value="1"/>
</dbReference>
<feature type="region of interest" description="Disordered" evidence="4">
    <location>
        <begin position="350"/>
        <end position="373"/>
    </location>
</feature>
<evidence type="ECO:0000256" key="4">
    <source>
        <dbReference type="SAM" id="MobiDB-lite"/>
    </source>
</evidence>
<dbReference type="SUPFAM" id="SSF46689">
    <property type="entry name" value="Homeodomain-like"/>
    <property type="match status" value="2"/>
</dbReference>
<protein>
    <submittedName>
        <fullName evidence="6">Helix-turn-helix domain-containing protein</fullName>
    </submittedName>
</protein>
<organism evidence="6 7">
    <name type="scientific">Myxococcus xanthus</name>
    <dbReference type="NCBI Taxonomy" id="34"/>
    <lineage>
        <taxon>Bacteria</taxon>
        <taxon>Pseudomonadati</taxon>
        <taxon>Myxococcota</taxon>
        <taxon>Myxococcia</taxon>
        <taxon>Myxococcales</taxon>
        <taxon>Cystobacterineae</taxon>
        <taxon>Myxococcaceae</taxon>
        <taxon>Myxococcus</taxon>
    </lineage>
</organism>
<dbReference type="Pfam" id="PF12833">
    <property type="entry name" value="HTH_18"/>
    <property type="match status" value="1"/>
</dbReference>
<dbReference type="SUPFAM" id="SSF52317">
    <property type="entry name" value="Class I glutamine amidotransferase-like"/>
    <property type="match status" value="1"/>
</dbReference>
<dbReference type="Gene3D" id="1.10.10.60">
    <property type="entry name" value="Homeodomain-like"/>
    <property type="match status" value="1"/>
</dbReference>
<reference evidence="6 7" key="1">
    <citation type="submission" date="2020-05" db="EMBL/GenBank/DDBJ databases">
        <authorList>
            <person name="Whitworth D."/>
        </authorList>
    </citation>
    <scope>NUCLEOTIDE SEQUENCE [LARGE SCALE GENOMIC DNA]</scope>
    <source>
        <strain evidence="6 7">AM005</strain>
    </source>
</reference>
<comment type="caution">
    <text evidence="6">The sequence shown here is derived from an EMBL/GenBank/DDBJ whole genome shotgun (WGS) entry which is preliminary data.</text>
</comment>
<keyword evidence="1" id="KW-0805">Transcription regulation</keyword>
<evidence type="ECO:0000256" key="3">
    <source>
        <dbReference type="ARBA" id="ARBA00023163"/>
    </source>
</evidence>
<proteinExistence type="predicted"/>
<dbReference type="GO" id="GO:0003700">
    <property type="term" value="F:DNA-binding transcription factor activity"/>
    <property type="evidence" value="ECO:0007669"/>
    <property type="project" value="InterPro"/>
</dbReference>
<dbReference type="Proteomes" id="UP000533080">
    <property type="component" value="Unassembled WGS sequence"/>
</dbReference>
<dbReference type="InterPro" id="IPR002818">
    <property type="entry name" value="DJ-1/PfpI"/>
</dbReference>
<keyword evidence="3" id="KW-0804">Transcription</keyword>
<dbReference type="AlphaFoldDB" id="A0A7Y4MPE0"/>
<dbReference type="PANTHER" id="PTHR43280">
    <property type="entry name" value="ARAC-FAMILY TRANSCRIPTIONAL REGULATOR"/>
    <property type="match status" value="1"/>
</dbReference>
<evidence type="ECO:0000259" key="5">
    <source>
        <dbReference type="PROSITE" id="PS01124"/>
    </source>
</evidence>
<dbReference type="EMBL" id="JABFNT010000006">
    <property type="protein sequence ID" value="NOJ77277.1"/>
    <property type="molecule type" value="Genomic_DNA"/>
</dbReference>
<accession>A0A7Y4MPE0</accession>
<evidence type="ECO:0000313" key="6">
    <source>
        <dbReference type="EMBL" id="NOJ77277.1"/>
    </source>
</evidence>
<dbReference type="InterPro" id="IPR018062">
    <property type="entry name" value="HTH_AraC-typ_CS"/>
</dbReference>
<dbReference type="InterPro" id="IPR018060">
    <property type="entry name" value="HTH_AraC"/>
</dbReference>
<dbReference type="Gene3D" id="3.40.50.880">
    <property type="match status" value="1"/>
</dbReference>
<dbReference type="Pfam" id="PF01965">
    <property type="entry name" value="DJ-1_PfpI"/>
    <property type="match status" value="1"/>
</dbReference>
<dbReference type="SMART" id="SM00342">
    <property type="entry name" value="HTH_ARAC"/>
    <property type="match status" value="1"/>
</dbReference>
<feature type="compositionally biased region" description="Basic residues" evidence="4">
    <location>
        <begin position="353"/>
        <end position="362"/>
    </location>
</feature>
<evidence type="ECO:0000313" key="7">
    <source>
        <dbReference type="Proteomes" id="UP000533080"/>
    </source>
</evidence>
<gene>
    <name evidence="6" type="ORF">HNV28_02730</name>
</gene>
<evidence type="ECO:0000256" key="1">
    <source>
        <dbReference type="ARBA" id="ARBA00023015"/>
    </source>
</evidence>
<feature type="region of interest" description="Disordered" evidence="4">
    <location>
        <begin position="1"/>
        <end position="20"/>
    </location>
</feature>
<dbReference type="GO" id="GO:0043565">
    <property type="term" value="F:sequence-specific DNA binding"/>
    <property type="evidence" value="ECO:0007669"/>
    <property type="project" value="InterPro"/>
</dbReference>
<dbReference type="InterPro" id="IPR029062">
    <property type="entry name" value="Class_I_gatase-like"/>
</dbReference>
<evidence type="ECO:0000256" key="2">
    <source>
        <dbReference type="ARBA" id="ARBA00023125"/>
    </source>
</evidence>
<dbReference type="InterPro" id="IPR009057">
    <property type="entry name" value="Homeodomain-like_sf"/>
</dbReference>
<dbReference type="PROSITE" id="PS01124">
    <property type="entry name" value="HTH_ARAC_FAMILY_2"/>
    <property type="match status" value="1"/>
</dbReference>
<keyword evidence="2" id="KW-0238">DNA-binding</keyword>